<keyword evidence="11" id="KW-1185">Reference proteome</keyword>
<proteinExistence type="predicted"/>
<dbReference type="InterPro" id="IPR036779">
    <property type="entry name" value="LysM_dom_sf"/>
</dbReference>
<evidence type="ECO:0000256" key="8">
    <source>
        <dbReference type="SAM" id="MobiDB-lite"/>
    </source>
</evidence>
<dbReference type="CDD" id="cd00060">
    <property type="entry name" value="FHA"/>
    <property type="match status" value="1"/>
</dbReference>
<keyword evidence="2" id="KW-0479">Metal-binding</keyword>
<dbReference type="Pfam" id="PF00498">
    <property type="entry name" value="FHA"/>
    <property type="match status" value="1"/>
</dbReference>
<dbReference type="PROSITE" id="PS50006">
    <property type="entry name" value="FHA_DOMAIN"/>
    <property type="match status" value="1"/>
</dbReference>
<dbReference type="InterPro" id="IPR008984">
    <property type="entry name" value="SMAD_FHA_dom_sf"/>
</dbReference>
<evidence type="ECO:0000256" key="7">
    <source>
        <dbReference type="ARBA" id="ARBA00023049"/>
    </source>
</evidence>
<organism evidence="10 11">
    <name type="scientific">Nannocystis pusilla</name>
    <dbReference type="NCBI Taxonomy" id="889268"/>
    <lineage>
        <taxon>Bacteria</taxon>
        <taxon>Pseudomonadati</taxon>
        <taxon>Myxococcota</taxon>
        <taxon>Polyangia</taxon>
        <taxon>Nannocystales</taxon>
        <taxon>Nannocystaceae</taxon>
        <taxon>Nannocystis</taxon>
    </lineage>
</organism>
<dbReference type="InterPro" id="IPR000253">
    <property type="entry name" value="FHA_dom"/>
</dbReference>
<dbReference type="SUPFAM" id="SSF54106">
    <property type="entry name" value="LysM domain"/>
    <property type="match status" value="2"/>
</dbReference>
<feature type="compositionally biased region" description="Pro residues" evidence="8">
    <location>
        <begin position="214"/>
        <end position="224"/>
    </location>
</feature>
<dbReference type="InterPro" id="IPR005073">
    <property type="entry name" value="Peptidase_M74"/>
</dbReference>
<name>A0ABS7TSB5_9BACT</name>
<dbReference type="SUPFAM" id="SSF49879">
    <property type="entry name" value="SMAD/FHA domain"/>
    <property type="match status" value="1"/>
</dbReference>
<feature type="region of interest" description="Disordered" evidence="8">
    <location>
        <begin position="213"/>
        <end position="247"/>
    </location>
</feature>
<dbReference type="EMBL" id="JAIRAU010000023">
    <property type="protein sequence ID" value="MBZ5711124.1"/>
    <property type="molecule type" value="Genomic_DNA"/>
</dbReference>
<evidence type="ECO:0000256" key="4">
    <source>
        <dbReference type="ARBA" id="ARBA00022764"/>
    </source>
</evidence>
<keyword evidence="6" id="KW-0862">Zinc</keyword>
<keyword evidence="7" id="KW-0482">Metalloprotease</keyword>
<dbReference type="SMART" id="SM00240">
    <property type="entry name" value="FHA"/>
    <property type="match status" value="1"/>
</dbReference>
<evidence type="ECO:0000259" key="9">
    <source>
        <dbReference type="PROSITE" id="PS50006"/>
    </source>
</evidence>
<comment type="caution">
    <text evidence="10">The sequence shown here is derived from an EMBL/GenBank/DDBJ whole genome shotgun (WGS) entry which is preliminary data.</text>
</comment>
<dbReference type="CDD" id="cd00118">
    <property type="entry name" value="LysM"/>
    <property type="match status" value="1"/>
</dbReference>
<dbReference type="Proteomes" id="UP001139031">
    <property type="component" value="Unassembled WGS sequence"/>
</dbReference>
<dbReference type="Gene3D" id="2.60.200.20">
    <property type="match status" value="1"/>
</dbReference>
<dbReference type="InterPro" id="IPR009045">
    <property type="entry name" value="Zn_M74/Hedgehog-like"/>
</dbReference>
<evidence type="ECO:0000256" key="1">
    <source>
        <dbReference type="ARBA" id="ARBA00022670"/>
    </source>
</evidence>
<evidence type="ECO:0000313" key="10">
    <source>
        <dbReference type="EMBL" id="MBZ5711124.1"/>
    </source>
</evidence>
<gene>
    <name evidence="10" type="ORF">K7C98_17905</name>
</gene>
<evidence type="ECO:0000313" key="11">
    <source>
        <dbReference type="Proteomes" id="UP001139031"/>
    </source>
</evidence>
<accession>A0ABS7TSB5</accession>
<dbReference type="Gene3D" id="3.30.1380.10">
    <property type="match status" value="1"/>
</dbReference>
<evidence type="ECO:0000256" key="6">
    <source>
        <dbReference type="ARBA" id="ARBA00022833"/>
    </source>
</evidence>
<sequence length="573" mass="63641">MADGPVFKVISPDGDERRVAFKGPEMQVGSSVDSNLVLGGHGVSGKHCRISLKGDKLVVIDRGSRNGTYINSRRCIEPTEFRVGDRLSVGAYVIEIADDERDRKLEQKLKFEPVALARGEDEQRAAEQRRLARYAREWVDQGRARRMLLHGRDLALAEGWMGVPAQRAEVEAEPLLREFVAASTRALRIRRALQFTTAGVLLGALTIYLFAGPEAPPPPPPPQPSADEPDRDVVAKTGPSGQSAREEWIEHQVSPGETFEDIARYYEVSPVQLPQWNGGVTTLVPDMKLKVRTTQPPRPPLVEEYYTVGEGEDWLAVANLYNTTEEKLRQFNPKAPDRLKGGEELLLWIEAGQFGAKTPNPDDLPIFIVPEGASSVGGVTSGTLVNPVQLLPSPLADVRCASHAYATNYTLTTLLSGISEFRAQGFSNQVMIADLSLKDGGGYGRHKSHQSGRDADIWLLVKRKRFKEGCKNCSTTSCRPEPDEVDWRTTWRFIRALNSNNKVQEIFLSHWLQEELYKAAIAEGETPAELKKLIQWPRPKGTPALVMHSDGHIHHIHVRFKCDPNDTACSNAK</sequence>
<dbReference type="SMART" id="SM00257">
    <property type="entry name" value="LysM"/>
    <property type="match status" value="2"/>
</dbReference>
<dbReference type="InterPro" id="IPR018392">
    <property type="entry name" value="LysM"/>
</dbReference>
<dbReference type="SUPFAM" id="SSF55166">
    <property type="entry name" value="Hedgehog/DD-peptidase"/>
    <property type="match status" value="1"/>
</dbReference>
<evidence type="ECO:0000256" key="2">
    <source>
        <dbReference type="ARBA" id="ARBA00022723"/>
    </source>
</evidence>
<dbReference type="Pfam" id="PF03411">
    <property type="entry name" value="Peptidase_M74"/>
    <property type="match status" value="1"/>
</dbReference>
<reference evidence="10" key="1">
    <citation type="submission" date="2021-08" db="EMBL/GenBank/DDBJ databases">
        <authorList>
            <person name="Stevens D.C."/>
        </authorList>
    </citation>
    <scope>NUCLEOTIDE SEQUENCE</scope>
    <source>
        <strain evidence="10">DSM 53165</strain>
    </source>
</reference>
<evidence type="ECO:0000256" key="3">
    <source>
        <dbReference type="ARBA" id="ARBA00022729"/>
    </source>
</evidence>
<keyword evidence="5" id="KW-0378">Hydrolase</keyword>
<keyword evidence="4" id="KW-0574">Periplasm</keyword>
<keyword evidence="3" id="KW-0732">Signal</keyword>
<protein>
    <submittedName>
        <fullName evidence="10">Penicillin-insensitive murein endopeptidase</fullName>
    </submittedName>
</protein>
<evidence type="ECO:0000256" key="5">
    <source>
        <dbReference type="ARBA" id="ARBA00022801"/>
    </source>
</evidence>
<dbReference type="RefSeq" id="WP_224192896.1">
    <property type="nucleotide sequence ID" value="NZ_JAIRAU010000023.1"/>
</dbReference>
<keyword evidence="1" id="KW-0645">Protease</keyword>
<dbReference type="Gene3D" id="3.10.350.10">
    <property type="entry name" value="LysM domain"/>
    <property type="match status" value="1"/>
</dbReference>
<feature type="domain" description="FHA" evidence="9">
    <location>
        <begin position="26"/>
        <end position="75"/>
    </location>
</feature>
<dbReference type="Pfam" id="PF01476">
    <property type="entry name" value="LysM"/>
    <property type="match status" value="2"/>
</dbReference>